<comment type="caution">
    <text evidence="2">The sequence shown here is derived from an EMBL/GenBank/DDBJ whole genome shotgun (WGS) entry which is preliminary data.</text>
</comment>
<reference evidence="2 3" key="1">
    <citation type="submission" date="2018-06" db="EMBL/GenBank/DDBJ databases">
        <title>Genomic Encyclopedia of Archaeal and Bacterial Type Strains, Phase II (KMG-II): from individual species to whole genera.</title>
        <authorList>
            <person name="Goeker M."/>
        </authorList>
    </citation>
    <scope>NUCLEOTIDE SEQUENCE [LARGE SCALE GENOMIC DNA]</scope>
    <source>
        <strain evidence="2 3">KACC 16626</strain>
    </source>
</reference>
<dbReference type="Pfam" id="PF16244">
    <property type="entry name" value="DUF4901"/>
    <property type="match status" value="2"/>
</dbReference>
<feature type="domain" description="YcdB/YcdC repeated" evidence="1">
    <location>
        <begin position="239"/>
        <end position="399"/>
    </location>
</feature>
<dbReference type="RefSeq" id="WP_107931947.1">
    <property type="nucleotide sequence ID" value="NZ_PYWJ01000001.1"/>
</dbReference>
<name>A0A318TTZ1_9BACL</name>
<evidence type="ECO:0000313" key="2">
    <source>
        <dbReference type="EMBL" id="PYF08326.1"/>
    </source>
</evidence>
<evidence type="ECO:0000313" key="3">
    <source>
        <dbReference type="Proteomes" id="UP000247416"/>
    </source>
</evidence>
<proteinExistence type="predicted"/>
<protein>
    <submittedName>
        <fullName evidence="2">Uncharacterized protein DUF4901</fullName>
    </submittedName>
</protein>
<gene>
    <name evidence="2" type="ORF">BJ095_10291</name>
</gene>
<feature type="domain" description="YcdB/YcdC repeated" evidence="1">
    <location>
        <begin position="3"/>
        <end position="146"/>
    </location>
</feature>
<organism evidence="2 3">
    <name type="scientific">Ureibacillus chungkukjangi</name>
    <dbReference type="NCBI Taxonomy" id="1202712"/>
    <lineage>
        <taxon>Bacteria</taxon>
        <taxon>Bacillati</taxon>
        <taxon>Bacillota</taxon>
        <taxon>Bacilli</taxon>
        <taxon>Bacillales</taxon>
        <taxon>Caryophanaceae</taxon>
        <taxon>Ureibacillus</taxon>
    </lineage>
</organism>
<sequence>MNKDQLKERALSLIELPDHLNPLIEEVAEDENGEGQAIFTWADEQQEEGISVSLDLNGNLTSLSIERNEPTNGVFSLNETQLKEKAEQFLSSHYPHALQKVTLFTTQKVEGAYRFNYEQIVMGLSLPRTGFYIDVEPSGEVIGFEYFGIKDEPSIPETLIEKEKLFQHVQTQLDFKPLIANLNSAIHDVRKEGLQLVYDIDLLMNYKADTAQPTLTIIHDEDSPSQYVPLPKADTVAKEEASIEEVIGIPAEMEVIRKVELEKEVGIVWRERGWKQSKKDLSVDSFLQSHNEDTVKAFISKDSEKVRGFVWFKERNGDLCLDREECYEKALDFLQMLIPNFYQCLQLKVHDNEEDFEEARAKETFSFRVQSKQGIQIFLELVIVSVNRHTGLIDYYSGPSFDFDQLEHIPAAPVTSKEEAHKIFLKSLDFELAWDKNYGDEDGENEEYSLIYRACDHHTKRAIRYIDAMTGAIILEKE</sequence>
<dbReference type="Proteomes" id="UP000247416">
    <property type="component" value="Unassembled WGS sequence"/>
</dbReference>
<evidence type="ECO:0000259" key="1">
    <source>
        <dbReference type="Pfam" id="PF16244"/>
    </source>
</evidence>
<dbReference type="OrthoDB" id="2821454at2"/>
<keyword evidence="3" id="KW-1185">Reference proteome</keyword>
<accession>A0A318TTZ1</accession>
<dbReference type="AlphaFoldDB" id="A0A318TTZ1"/>
<dbReference type="EMBL" id="QJTJ01000002">
    <property type="protein sequence ID" value="PYF08326.1"/>
    <property type="molecule type" value="Genomic_DNA"/>
</dbReference>
<dbReference type="InterPro" id="IPR032599">
    <property type="entry name" value="YcdB/YcdC_rep_domain"/>
</dbReference>